<proteinExistence type="predicted"/>
<protein>
    <submittedName>
        <fullName evidence="1">Uncharacterized protein</fullName>
    </submittedName>
</protein>
<organism evidence="1 2">
    <name type="scientific">Solanum commersonii</name>
    <name type="common">Commerson's wild potato</name>
    <name type="synonym">Commerson's nightshade</name>
    <dbReference type="NCBI Taxonomy" id="4109"/>
    <lineage>
        <taxon>Eukaryota</taxon>
        <taxon>Viridiplantae</taxon>
        <taxon>Streptophyta</taxon>
        <taxon>Embryophyta</taxon>
        <taxon>Tracheophyta</taxon>
        <taxon>Spermatophyta</taxon>
        <taxon>Magnoliopsida</taxon>
        <taxon>eudicotyledons</taxon>
        <taxon>Gunneridae</taxon>
        <taxon>Pentapetalae</taxon>
        <taxon>asterids</taxon>
        <taxon>lamiids</taxon>
        <taxon>Solanales</taxon>
        <taxon>Solanaceae</taxon>
        <taxon>Solanoideae</taxon>
        <taxon>Solaneae</taxon>
        <taxon>Solanum</taxon>
    </lineage>
</organism>
<dbReference type="OrthoDB" id="1305611at2759"/>
<keyword evidence="2" id="KW-1185">Reference proteome</keyword>
<dbReference type="AlphaFoldDB" id="A0A9J5ZCK4"/>
<evidence type="ECO:0000313" key="1">
    <source>
        <dbReference type="EMBL" id="KAG5610691.1"/>
    </source>
</evidence>
<gene>
    <name evidence="1" type="ORF">H5410_021972</name>
</gene>
<sequence length="69" mass="7975">MQVFLDDSTKEAQDIETLKVIEKRIRDVIYKAEDKVDASLRSIVLVDIEKDACHRLNLTSIEENLKNKS</sequence>
<accession>A0A9J5ZCK4</accession>
<evidence type="ECO:0000313" key="2">
    <source>
        <dbReference type="Proteomes" id="UP000824120"/>
    </source>
</evidence>
<name>A0A9J5ZCK4_SOLCO</name>
<dbReference type="EMBL" id="JACXVP010000004">
    <property type="protein sequence ID" value="KAG5610691.1"/>
    <property type="molecule type" value="Genomic_DNA"/>
</dbReference>
<dbReference type="Gene3D" id="1.20.5.4130">
    <property type="match status" value="1"/>
</dbReference>
<reference evidence="1 2" key="1">
    <citation type="submission" date="2020-09" db="EMBL/GenBank/DDBJ databases">
        <title>De no assembly of potato wild relative species, Solanum commersonii.</title>
        <authorList>
            <person name="Cho K."/>
        </authorList>
    </citation>
    <scope>NUCLEOTIDE SEQUENCE [LARGE SCALE GENOMIC DNA]</scope>
    <source>
        <strain evidence="1">LZ3.2</strain>
        <tissue evidence="1">Leaf</tissue>
    </source>
</reference>
<dbReference type="Proteomes" id="UP000824120">
    <property type="component" value="Chromosome 4"/>
</dbReference>
<comment type="caution">
    <text evidence="1">The sequence shown here is derived from an EMBL/GenBank/DDBJ whole genome shotgun (WGS) entry which is preliminary data.</text>
</comment>